<sequence length="383" mass="42416">MTDIAQRNRNEITRSESRTSSEEPVVKRRRVHRTPTASNTPQPPVASIRHERDGFDFRRPVMSNPSPALIDLTGDDDDEDRLSEVLGFNQEQDVFPDDIPESYVRDHRTPGDIDEATLPPPPPRSRPYIIDVSDDDEYQPEGAGSRPNAEVRRASTSSDIVFVGERIATPPINPTPNNRRPSLRDRPPTPGPHRQRRPRNMAAPPPLPGLGGLPDLIRRSTHALLGGFAPPFLQPNPNAVANNANFDNDDFEIVQFDYGQAAFPMGDRSSETPQATPGEAYKAPPPVPEGFAGDVEEDGIYICPRCDEELATGDTEEKQQVWVVKQCGHVYCGGCARQRVLRNGTKKDKKQSAKDGTLAFKICAVEDCHEKVDTKGAMIQVYL</sequence>
<gene>
    <name evidence="5" type="ORF">HMPREF1541_09769</name>
</gene>
<keyword evidence="3" id="KW-0862">Zinc</keyword>
<dbReference type="InterPro" id="IPR038886">
    <property type="entry name" value="E3_SLX5/Rfp1"/>
</dbReference>
<evidence type="ECO:0000256" key="2">
    <source>
        <dbReference type="ARBA" id="ARBA00022771"/>
    </source>
</evidence>
<accession>W2SAI3</accession>
<evidence type="ECO:0000313" key="6">
    <source>
        <dbReference type="Proteomes" id="UP000030752"/>
    </source>
</evidence>
<feature type="compositionally biased region" description="Low complexity" evidence="4">
    <location>
        <begin position="166"/>
        <end position="180"/>
    </location>
</feature>
<dbReference type="HOGENOM" id="CLU_043321_0_0_1"/>
<name>W2SAI3_CYPE1</name>
<dbReference type="VEuPathDB" id="FungiDB:HMPREF1541_09769"/>
<feature type="compositionally biased region" description="Basic and acidic residues" evidence="4">
    <location>
        <begin position="1"/>
        <end position="26"/>
    </location>
</feature>
<dbReference type="PANTHER" id="PTHR28042">
    <property type="entry name" value="E3 UBIQUITIN-PROTEIN LIGASE COMPLEX SLX5-SLX8 SUBUNIT SLX5"/>
    <property type="match status" value="1"/>
</dbReference>
<dbReference type="GO" id="GO:0033768">
    <property type="term" value="C:SUMO-targeted ubiquitin ligase complex"/>
    <property type="evidence" value="ECO:0007669"/>
    <property type="project" value="TreeGrafter"/>
</dbReference>
<evidence type="ECO:0000256" key="4">
    <source>
        <dbReference type="SAM" id="MobiDB-lite"/>
    </source>
</evidence>
<feature type="compositionally biased region" description="Basic and acidic residues" evidence="4">
    <location>
        <begin position="48"/>
        <end position="59"/>
    </location>
</feature>
<dbReference type="GO" id="GO:0004842">
    <property type="term" value="F:ubiquitin-protein transferase activity"/>
    <property type="evidence" value="ECO:0007669"/>
    <property type="project" value="TreeGrafter"/>
</dbReference>
<dbReference type="eggNOG" id="ENOG502SDJU">
    <property type="taxonomic scope" value="Eukaryota"/>
</dbReference>
<dbReference type="PANTHER" id="PTHR28042:SF1">
    <property type="entry name" value="E3 UBIQUITIN-PROTEIN LIGASE COMPLEX SLX5-SLX8 SUBUNIT SLX5"/>
    <property type="match status" value="1"/>
</dbReference>
<dbReference type="SUPFAM" id="SSF57850">
    <property type="entry name" value="RING/U-box"/>
    <property type="match status" value="1"/>
</dbReference>
<feature type="region of interest" description="Disordered" evidence="4">
    <location>
        <begin position="1"/>
        <end position="209"/>
    </location>
</feature>
<protein>
    <recommendedName>
        <fullName evidence="7">RING-type domain-containing protein</fullName>
    </recommendedName>
</protein>
<dbReference type="InterPro" id="IPR017907">
    <property type="entry name" value="Znf_RING_CS"/>
</dbReference>
<dbReference type="AlphaFoldDB" id="W2SAI3"/>
<keyword evidence="6" id="KW-1185">Reference proteome</keyword>
<reference evidence="5 6" key="1">
    <citation type="submission" date="2013-03" db="EMBL/GenBank/DDBJ databases">
        <title>The Genome Sequence of Phialophora europaea CBS 101466.</title>
        <authorList>
            <consortium name="The Broad Institute Genomics Platform"/>
            <person name="Cuomo C."/>
            <person name="de Hoog S."/>
            <person name="Gorbushina A."/>
            <person name="Walker B."/>
            <person name="Young S.K."/>
            <person name="Zeng Q."/>
            <person name="Gargeya S."/>
            <person name="Fitzgerald M."/>
            <person name="Haas B."/>
            <person name="Abouelleil A."/>
            <person name="Allen A.W."/>
            <person name="Alvarado L."/>
            <person name="Arachchi H.M."/>
            <person name="Berlin A.M."/>
            <person name="Chapman S.B."/>
            <person name="Gainer-Dewar J."/>
            <person name="Goldberg J."/>
            <person name="Griggs A."/>
            <person name="Gujja S."/>
            <person name="Hansen M."/>
            <person name="Howarth C."/>
            <person name="Imamovic A."/>
            <person name="Ireland A."/>
            <person name="Larimer J."/>
            <person name="McCowan C."/>
            <person name="Murphy C."/>
            <person name="Pearson M."/>
            <person name="Poon T.W."/>
            <person name="Priest M."/>
            <person name="Roberts A."/>
            <person name="Saif S."/>
            <person name="Shea T."/>
            <person name="Sisk P."/>
            <person name="Sykes S."/>
            <person name="Wortman J."/>
            <person name="Nusbaum C."/>
            <person name="Birren B."/>
        </authorList>
    </citation>
    <scope>NUCLEOTIDE SEQUENCE [LARGE SCALE GENOMIC DNA]</scope>
    <source>
        <strain evidence="5 6">CBS 101466</strain>
    </source>
</reference>
<keyword evidence="2" id="KW-0863">Zinc-finger</keyword>
<dbReference type="RefSeq" id="XP_008712664.1">
    <property type="nucleotide sequence ID" value="XM_008714442.1"/>
</dbReference>
<dbReference type="EMBL" id="KB822713">
    <property type="protein sequence ID" value="ETN44894.1"/>
    <property type="molecule type" value="Genomic_DNA"/>
</dbReference>
<feature type="region of interest" description="Disordered" evidence="4">
    <location>
        <begin position="267"/>
        <end position="286"/>
    </location>
</feature>
<dbReference type="InParanoid" id="W2SAI3"/>
<dbReference type="GO" id="GO:0008270">
    <property type="term" value="F:zinc ion binding"/>
    <property type="evidence" value="ECO:0007669"/>
    <property type="project" value="UniProtKB-KW"/>
</dbReference>
<proteinExistence type="predicted"/>
<dbReference type="Proteomes" id="UP000030752">
    <property type="component" value="Unassembled WGS sequence"/>
</dbReference>
<dbReference type="STRING" id="1220924.W2SAI3"/>
<dbReference type="GeneID" id="19977108"/>
<evidence type="ECO:0000313" key="5">
    <source>
        <dbReference type="EMBL" id="ETN44894.1"/>
    </source>
</evidence>
<dbReference type="PROSITE" id="PS00518">
    <property type="entry name" value="ZF_RING_1"/>
    <property type="match status" value="1"/>
</dbReference>
<evidence type="ECO:0000256" key="3">
    <source>
        <dbReference type="ARBA" id="ARBA00022833"/>
    </source>
</evidence>
<keyword evidence="1" id="KW-0479">Metal-binding</keyword>
<evidence type="ECO:0000256" key="1">
    <source>
        <dbReference type="ARBA" id="ARBA00022723"/>
    </source>
</evidence>
<evidence type="ECO:0008006" key="7">
    <source>
        <dbReference type="Google" id="ProtNLM"/>
    </source>
</evidence>
<dbReference type="OrthoDB" id="2398441at2759"/>
<organism evidence="5 6">
    <name type="scientific">Cyphellophora europaea (strain CBS 101466)</name>
    <name type="common">Phialophora europaea</name>
    <dbReference type="NCBI Taxonomy" id="1220924"/>
    <lineage>
        <taxon>Eukaryota</taxon>
        <taxon>Fungi</taxon>
        <taxon>Dikarya</taxon>
        <taxon>Ascomycota</taxon>
        <taxon>Pezizomycotina</taxon>
        <taxon>Eurotiomycetes</taxon>
        <taxon>Chaetothyriomycetidae</taxon>
        <taxon>Chaetothyriales</taxon>
        <taxon>Cyphellophoraceae</taxon>
        <taxon>Cyphellophora</taxon>
    </lineage>
</organism>